<evidence type="ECO:0000313" key="7">
    <source>
        <dbReference type="Proteomes" id="UP000014227"/>
    </source>
</evidence>
<dbReference type="HAMAP" id="MF_01804">
    <property type="entry name" value="ScpB"/>
    <property type="match status" value="1"/>
</dbReference>
<dbReference type="GO" id="GO:0051304">
    <property type="term" value="P:chromosome separation"/>
    <property type="evidence" value="ECO:0007669"/>
    <property type="project" value="InterPro"/>
</dbReference>
<evidence type="ECO:0000256" key="4">
    <source>
        <dbReference type="ARBA" id="ARBA00023306"/>
    </source>
</evidence>
<comment type="subunit">
    <text evidence="5">Homodimer. Homodimerization may be required to stabilize the binding of ScpA to the Smc head domains. Component of a cohesin-like complex composed of ScpA, ScpB and the Smc homodimer, in which ScpA and ScpB bind to the head domain of Smc. The presence of the three proteins is required for the association of the complex with DNA.</text>
</comment>
<dbReference type="InterPro" id="IPR036388">
    <property type="entry name" value="WH-like_DNA-bd_sf"/>
</dbReference>
<dbReference type="PATRIC" id="fig|1303518.3.peg.1687"/>
<dbReference type="PANTHER" id="PTHR34298">
    <property type="entry name" value="SEGREGATION AND CONDENSATION PROTEIN B"/>
    <property type="match status" value="1"/>
</dbReference>
<sequence>MSTTLEAALECLLFVSGEPLTVQELARATGEEPLRVEEALRSLQAALVERHSGLQLLRIAGGWQLATRPEYAEFVGRLLTPRANKLSRAALETLAIIAYRQPITGPEIEAIRGVSSDGVLKTLLERRLIAEAGKKASPGRPTLYVTTPEFLHYFGIASLEELPPLEVEPASSLEVPAESAVVGVYPRGE</sequence>
<dbReference type="EMBL" id="HF951689">
    <property type="protein sequence ID" value="CCW35456.1"/>
    <property type="molecule type" value="Genomic_DNA"/>
</dbReference>
<reference evidence="7" key="1">
    <citation type="submission" date="2013-03" db="EMBL/GenBank/DDBJ databases">
        <title>Genome sequence of Chthonomonas calidirosea, the first sequenced genome from the Armatimonadetes phylum (formally candidate division OP10).</title>
        <authorList>
            <person name="Lee K.C.Y."/>
            <person name="Morgan X.C."/>
            <person name="Dunfield P.F."/>
            <person name="Tamas I."/>
            <person name="Houghton K.M."/>
            <person name="Vyssotski M."/>
            <person name="Ryan J.L.J."/>
            <person name="Lagutin K."/>
            <person name="McDonald I.R."/>
            <person name="Stott M.B."/>
        </authorList>
    </citation>
    <scope>NUCLEOTIDE SEQUENCE [LARGE SCALE GENOMIC DNA]</scope>
    <source>
        <strain evidence="7">DSM 23976 / ICMP 18418 / T49</strain>
    </source>
</reference>
<keyword evidence="3 5" id="KW-0159">Chromosome partition</keyword>
<dbReference type="GO" id="GO:0051301">
    <property type="term" value="P:cell division"/>
    <property type="evidence" value="ECO:0007669"/>
    <property type="project" value="UniProtKB-KW"/>
</dbReference>
<evidence type="ECO:0000256" key="2">
    <source>
        <dbReference type="ARBA" id="ARBA00022618"/>
    </source>
</evidence>
<evidence type="ECO:0000256" key="3">
    <source>
        <dbReference type="ARBA" id="ARBA00022829"/>
    </source>
</evidence>
<dbReference type="FunCoup" id="S0EVK6">
    <property type="interactions" value="285"/>
</dbReference>
<dbReference type="eggNOG" id="COG1386">
    <property type="taxonomic scope" value="Bacteria"/>
</dbReference>
<keyword evidence="4 5" id="KW-0131">Cell cycle</keyword>
<evidence type="ECO:0000256" key="1">
    <source>
        <dbReference type="ARBA" id="ARBA00022490"/>
    </source>
</evidence>
<proteinExistence type="inferred from homology"/>
<accession>S0EVK6</accession>
<dbReference type="OrthoDB" id="9806226at2"/>
<gene>
    <name evidence="5" type="primary">scpB</name>
    <name evidence="6" type="ORF">CCALI_01640</name>
</gene>
<keyword evidence="1 5" id="KW-0963">Cytoplasm</keyword>
<dbReference type="InterPro" id="IPR036390">
    <property type="entry name" value="WH_DNA-bd_sf"/>
</dbReference>
<comment type="subcellular location">
    <subcellularLocation>
        <location evidence="5">Cytoplasm</location>
    </subcellularLocation>
    <text evidence="5">Associated with two foci at the outer edges of the nucleoid region in young cells, and at four foci within both cell halves in older cells.</text>
</comment>
<name>S0EVK6_CHTCT</name>
<dbReference type="Gene3D" id="1.10.10.10">
    <property type="entry name" value="Winged helix-like DNA-binding domain superfamily/Winged helix DNA-binding domain"/>
    <property type="match status" value="2"/>
</dbReference>
<organism evidence="6 7">
    <name type="scientific">Chthonomonas calidirosea (strain DSM 23976 / ICMP 18418 / T49)</name>
    <dbReference type="NCBI Taxonomy" id="1303518"/>
    <lineage>
        <taxon>Bacteria</taxon>
        <taxon>Bacillati</taxon>
        <taxon>Armatimonadota</taxon>
        <taxon>Chthonomonadia</taxon>
        <taxon>Chthonomonadales</taxon>
        <taxon>Chthonomonadaceae</taxon>
        <taxon>Chthonomonas</taxon>
    </lineage>
</organism>
<dbReference type="Pfam" id="PF04079">
    <property type="entry name" value="SMC_ScpB"/>
    <property type="match status" value="1"/>
</dbReference>
<dbReference type="InParanoid" id="S0EVK6"/>
<dbReference type="GO" id="GO:0006260">
    <property type="term" value="P:DNA replication"/>
    <property type="evidence" value="ECO:0007669"/>
    <property type="project" value="UniProtKB-UniRule"/>
</dbReference>
<keyword evidence="2 5" id="KW-0132">Cell division</keyword>
<dbReference type="Proteomes" id="UP000014227">
    <property type="component" value="Chromosome I"/>
</dbReference>
<dbReference type="PIRSF" id="PIRSF019345">
    <property type="entry name" value="ScpB"/>
    <property type="match status" value="1"/>
</dbReference>
<dbReference type="NCBIfam" id="TIGR00281">
    <property type="entry name" value="SMC-Scp complex subunit ScpB"/>
    <property type="match status" value="1"/>
</dbReference>
<protein>
    <recommendedName>
        <fullName evidence="5">Segregation and condensation protein B</fullName>
    </recommendedName>
</protein>
<dbReference type="RefSeq" id="WP_016482989.1">
    <property type="nucleotide sequence ID" value="NC_021487.1"/>
</dbReference>
<dbReference type="KEGG" id="ccz:CCALI_01640"/>
<dbReference type="AlphaFoldDB" id="S0EVK6"/>
<dbReference type="PANTHER" id="PTHR34298:SF2">
    <property type="entry name" value="SEGREGATION AND CONDENSATION PROTEIN B"/>
    <property type="match status" value="1"/>
</dbReference>
<dbReference type="STRING" id="454171.CP488_02456"/>
<evidence type="ECO:0000313" key="6">
    <source>
        <dbReference type="EMBL" id="CCW35456.1"/>
    </source>
</evidence>
<evidence type="ECO:0000256" key="5">
    <source>
        <dbReference type="HAMAP-Rule" id="MF_01804"/>
    </source>
</evidence>
<dbReference type="GO" id="GO:0005737">
    <property type="term" value="C:cytoplasm"/>
    <property type="evidence" value="ECO:0007669"/>
    <property type="project" value="UniProtKB-SubCell"/>
</dbReference>
<comment type="similarity">
    <text evidence="5">Belongs to the ScpB family.</text>
</comment>
<dbReference type="SUPFAM" id="SSF46785">
    <property type="entry name" value="Winged helix' DNA-binding domain"/>
    <property type="match status" value="2"/>
</dbReference>
<comment type="function">
    <text evidence="5">Participates in chromosomal partition during cell division. May act via the formation of a condensin-like complex containing Smc and ScpA that pull DNA away from mid-cell into both cell halves.</text>
</comment>
<dbReference type="HOGENOM" id="CLU_045647_5_3_0"/>
<dbReference type="InterPro" id="IPR005234">
    <property type="entry name" value="ScpB_csome_segregation"/>
</dbReference>
<keyword evidence="7" id="KW-1185">Reference proteome</keyword>